<dbReference type="SMART" id="SM00535">
    <property type="entry name" value="RIBOc"/>
    <property type="match status" value="1"/>
</dbReference>
<feature type="binding site" evidence="17">
    <location>
        <position position="141"/>
    </location>
    <ligand>
        <name>Mg(2+)</name>
        <dbReference type="ChEBI" id="CHEBI:18420"/>
    </ligand>
</feature>
<comment type="catalytic activity">
    <reaction evidence="1 17">
        <text>Endonucleolytic cleavage to 5'-phosphomonoester.</text>
        <dbReference type="EC" id="3.1.26.3"/>
    </reaction>
</comment>
<dbReference type="Pfam" id="PF00035">
    <property type="entry name" value="dsrm"/>
    <property type="match status" value="1"/>
</dbReference>
<keyword evidence="12 17" id="KW-0255">Endonuclease</keyword>
<dbReference type="GO" id="GO:0006364">
    <property type="term" value="P:rRNA processing"/>
    <property type="evidence" value="ECO:0007669"/>
    <property type="project" value="UniProtKB-UniRule"/>
</dbReference>
<dbReference type="GO" id="GO:0006397">
    <property type="term" value="P:mRNA processing"/>
    <property type="evidence" value="ECO:0007669"/>
    <property type="project" value="UniProtKB-UniRule"/>
</dbReference>
<comment type="cofactor">
    <cofactor evidence="17">
        <name>Mg(2+)</name>
        <dbReference type="ChEBI" id="CHEBI:18420"/>
    </cofactor>
</comment>
<keyword evidence="7 17" id="KW-0507">mRNA processing</keyword>
<comment type="similarity">
    <text evidence="3">Belongs to the ribonuclease III family.</text>
</comment>
<keyword evidence="6 17" id="KW-0698">rRNA processing</keyword>
<evidence type="ECO:0000256" key="2">
    <source>
        <dbReference type="ARBA" id="ARBA00004496"/>
    </source>
</evidence>
<dbReference type="GO" id="GO:0004525">
    <property type="term" value="F:ribonuclease III activity"/>
    <property type="evidence" value="ECO:0007669"/>
    <property type="project" value="UniProtKB-UniRule"/>
</dbReference>
<keyword evidence="15 17" id="KW-0694">RNA-binding</keyword>
<evidence type="ECO:0000256" key="17">
    <source>
        <dbReference type="HAMAP-Rule" id="MF_00104"/>
    </source>
</evidence>
<dbReference type="FunFam" id="1.10.1520.10:FF:000001">
    <property type="entry name" value="Ribonuclease 3"/>
    <property type="match status" value="1"/>
</dbReference>
<dbReference type="InterPro" id="IPR000999">
    <property type="entry name" value="RNase_III_dom"/>
</dbReference>
<dbReference type="GO" id="GO:0005737">
    <property type="term" value="C:cytoplasm"/>
    <property type="evidence" value="ECO:0007669"/>
    <property type="project" value="UniProtKB-SubCell"/>
</dbReference>
<feature type="binding site" evidence="17">
    <location>
        <position position="65"/>
    </location>
    <ligand>
        <name>Mg(2+)</name>
        <dbReference type="ChEBI" id="CHEBI:18420"/>
    </ligand>
</feature>
<dbReference type="GO" id="GO:0046872">
    <property type="term" value="F:metal ion binding"/>
    <property type="evidence" value="ECO:0007669"/>
    <property type="project" value="UniProtKB-KW"/>
</dbReference>
<accession>A0A2J9PNR7</accession>
<dbReference type="Gene3D" id="3.30.160.20">
    <property type="match status" value="1"/>
</dbReference>
<keyword evidence="10 17" id="KW-0479">Metal-binding</keyword>
<keyword evidence="14 17" id="KW-0460">Magnesium</keyword>
<name>A0A2J9PNR7_9LACT</name>
<dbReference type="PANTHER" id="PTHR11207:SF0">
    <property type="entry name" value="RIBONUCLEASE 3"/>
    <property type="match status" value="1"/>
</dbReference>
<evidence type="ECO:0000256" key="14">
    <source>
        <dbReference type="ARBA" id="ARBA00022842"/>
    </source>
</evidence>
<comment type="function">
    <text evidence="16">Digests double-stranded RNA. Involved in the processing of primary rRNA transcript to yield the immediate precursors to the large and small rRNAs (23S and 16S). Also processes some mRNAs, and tRNAs when they are encoded in the rRNA operon.</text>
</comment>
<keyword evidence="8 17" id="KW-0819">tRNA processing</keyword>
<dbReference type="CDD" id="cd00593">
    <property type="entry name" value="RIBOc"/>
    <property type="match status" value="1"/>
</dbReference>
<feature type="binding site" evidence="17">
    <location>
        <position position="138"/>
    </location>
    <ligand>
        <name>Mg(2+)</name>
        <dbReference type="ChEBI" id="CHEBI:18420"/>
    </ligand>
</feature>
<keyword evidence="13 17" id="KW-0378">Hydrolase</keyword>
<evidence type="ECO:0000256" key="16">
    <source>
        <dbReference type="ARBA" id="ARBA00053741"/>
    </source>
</evidence>
<dbReference type="InterPro" id="IPR011907">
    <property type="entry name" value="RNase_III"/>
</dbReference>
<evidence type="ECO:0000256" key="10">
    <source>
        <dbReference type="ARBA" id="ARBA00022723"/>
    </source>
</evidence>
<evidence type="ECO:0000256" key="11">
    <source>
        <dbReference type="ARBA" id="ARBA00022730"/>
    </source>
</evidence>
<feature type="domain" description="DRBM" evidence="18">
    <location>
        <begin position="178"/>
        <end position="247"/>
    </location>
</feature>
<dbReference type="Pfam" id="PF14622">
    <property type="entry name" value="Ribonucleas_3_3"/>
    <property type="match status" value="1"/>
</dbReference>
<gene>
    <name evidence="17" type="primary">rnc</name>
    <name evidence="20" type="ORF">A6J77_006990</name>
</gene>
<evidence type="ECO:0000313" key="21">
    <source>
        <dbReference type="Proteomes" id="UP000192813"/>
    </source>
</evidence>
<proteinExistence type="inferred from homology"/>
<dbReference type="PROSITE" id="PS50137">
    <property type="entry name" value="DS_RBD"/>
    <property type="match status" value="1"/>
</dbReference>
<feature type="active site" evidence="17">
    <location>
        <position position="69"/>
    </location>
</feature>
<dbReference type="Gene3D" id="1.10.1520.10">
    <property type="entry name" value="Ribonuclease III domain"/>
    <property type="match status" value="1"/>
</dbReference>
<dbReference type="CDD" id="cd10845">
    <property type="entry name" value="DSRM_RNAse_III_family"/>
    <property type="match status" value="1"/>
</dbReference>
<dbReference type="InterPro" id="IPR014720">
    <property type="entry name" value="dsRBD_dom"/>
</dbReference>
<evidence type="ECO:0000256" key="5">
    <source>
        <dbReference type="ARBA" id="ARBA00022490"/>
    </source>
</evidence>
<keyword evidence="11 17" id="KW-0699">rRNA-binding</keyword>
<dbReference type="InterPro" id="IPR036389">
    <property type="entry name" value="RNase_III_sf"/>
</dbReference>
<dbReference type="PROSITE" id="PS50142">
    <property type="entry name" value="RNASE_3_2"/>
    <property type="match status" value="1"/>
</dbReference>
<evidence type="ECO:0000256" key="3">
    <source>
        <dbReference type="ARBA" id="ARBA00010183"/>
    </source>
</evidence>
<reference evidence="21" key="1">
    <citation type="submission" date="2017-12" db="EMBL/GenBank/DDBJ databases">
        <title>FDA dAtabase for Regulatory Grade micrObial Sequences (FDA-ARGOS): Supporting development and validation of Infectious Disease Dx tests.</title>
        <authorList>
            <person name="Hoffmann M."/>
            <person name="Allard M."/>
            <person name="Evans P."/>
            <person name="Brown E."/>
            <person name="Tallon L."/>
            <person name="Sadzewicz L."/>
            <person name="Sengamalay N."/>
            <person name="Ott S."/>
            <person name="Godinez A."/>
            <person name="Nagaraj S."/>
            <person name="Vavikolanu K."/>
            <person name="Aluvathingal J."/>
            <person name="Nadendla S."/>
            <person name="Sichtig H."/>
        </authorList>
    </citation>
    <scope>NUCLEOTIDE SEQUENCE [LARGE SCALE GENOMIC DNA]</scope>
    <source>
        <strain evidence="21">FDAARGOS_249</strain>
    </source>
</reference>
<dbReference type="AlphaFoldDB" id="A0A2J9PNR7"/>
<evidence type="ECO:0000313" key="20">
    <source>
        <dbReference type="EMBL" id="PNL91985.1"/>
    </source>
</evidence>
<dbReference type="SUPFAM" id="SSF54768">
    <property type="entry name" value="dsRNA-binding domain-like"/>
    <property type="match status" value="1"/>
</dbReference>
<evidence type="ECO:0000256" key="1">
    <source>
        <dbReference type="ARBA" id="ARBA00000109"/>
    </source>
</evidence>
<comment type="subunit">
    <text evidence="4 17">Homodimer.</text>
</comment>
<evidence type="ECO:0000256" key="8">
    <source>
        <dbReference type="ARBA" id="ARBA00022694"/>
    </source>
</evidence>
<dbReference type="GO" id="GO:0003725">
    <property type="term" value="F:double-stranded RNA binding"/>
    <property type="evidence" value="ECO:0007669"/>
    <property type="project" value="TreeGrafter"/>
</dbReference>
<sequence>MVVQPYFIENKEGGIFMDLSGVKALLAEQFDLELQDETHYIEAFTHSSYVNENQKLALEDNERIEFLGDAVLELVVSNYLYRNYPEMDEGRMSSLRALIVREESLAKRCVECGFDQFVRLGNGEEASNGRKRPSLLCDLFESVLGAIYLDLGLDAIEHLMSLTIYPKIKNGDFTRLSDAKTALQEELQKEGAIQLAYELENESGPAHSKEFHVAVRLYDEIIGRGVGHSKKAAEQAAAANALEMLKK</sequence>
<dbReference type="GO" id="GO:0019843">
    <property type="term" value="F:rRNA binding"/>
    <property type="evidence" value="ECO:0007669"/>
    <property type="project" value="UniProtKB-KW"/>
</dbReference>
<evidence type="ECO:0000256" key="12">
    <source>
        <dbReference type="ARBA" id="ARBA00022759"/>
    </source>
</evidence>
<organism evidence="20 21">
    <name type="scientific">Aerococcus viridans</name>
    <dbReference type="NCBI Taxonomy" id="1377"/>
    <lineage>
        <taxon>Bacteria</taxon>
        <taxon>Bacillati</taxon>
        <taxon>Bacillota</taxon>
        <taxon>Bacilli</taxon>
        <taxon>Lactobacillales</taxon>
        <taxon>Aerococcaceae</taxon>
        <taxon>Aerococcus</taxon>
    </lineage>
</organism>
<dbReference type="Proteomes" id="UP000192813">
    <property type="component" value="Unassembled WGS sequence"/>
</dbReference>
<evidence type="ECO:0000259" key="18">
    <source>
        <dbReference type="PROSITE" id="PS50137"/>
    </source>
</evidence>
<evidence type="ECO:0000256" key="6">
    <source>
        <dbReference type="ARBA" id="ARBA00022552"/>
    </source>
</evidence>
<dbReference type="FunFam" id="3.30.160.20:FF:000003">
    <property type="entry name" value="Ribonuclease 3"/>
    <property type="match status" value="1"/>
</dbReference>
<dbReference type="GO" id="GO:0008033">
    <property type="term" value="P:tRNA processing"/>
    <property type="evidence" value="ECO:0007669"/>
    <property type="project" value="UniProtKB-KW"/>
</dbReference>
<keyword evidence="5 17" id="KW-0963">Cytoplasm</keyword>
<evidence type="ECO:0000259" key="19">
    <source>
        <dbReference type="PROSITE" id="PS50142"/>
    </source>
</evidence>
<evidence type="ECO:0000256" key="15">
    <source>
        <dbReference type="ARBA" id="ARBA00022884"/>
    </source>
</evidence>
<dbReference type="SMART" id="SM00358">
    <property type="entry name" value="DSRM"/>
    <property type="match status" value="1"/>
</dbReference>
<dbReference type="NCBIfam" id="TIGR02191">
    <property type="entry name" value="RNaseIII"/>
    <property type="match status" value="1"/>
</dbReference>
<feature type="active site" evidence="17">
    <location>
        <position position="141"/>
    </location>
</feature>
<evidence type="ECO:0000256" key="13">
    <source>
        <dbReference type="ARBA" id="ARBA00022801"/>
    </source>
</evidence>
<comment type="function">
    <text evidence="17">Digests double-stranded RNA. Involved in the processing of primary rRNA transcript to yield the immediate precursors to the large and small rRNAs (23S and 16S). Processes some mRNAs, and tRNAs when they are encoded in the rRNA operon. Processes pre-crRNA and tracrRNA of type II CRISPR loci if present in the organism.</text>
</comment>
<dbReference type="GO" id="GO:0010468">
    <property type="term" value="P:regulation of gene expression"/>
    <property type="evidence" value="ECO:0007669"/>
    <property type="project" value="TreeGrafter"/>
</dbReference>
<feature type="domain" description="RNase III" evidence="19">
    <location>
        <begin position="23"/>
        <end position="152"/>
    </location>
</feature>
<dbReference type="HAMAP" id="MF_00104">
    <property type="entry name" value="RNase_III"/>
    <property type="match status" value="1"/>
</dbReference>
<keyword evidence="9 17" id="KW-0540">Nuclease</keyword>
<comment type="subcellular location">
    <subcellularLocation>
        <location evidence="2 17">Cytoplasm</location>
    </subcellularLocation>
</comment>
<evidence type="ECO:0000256" key="4">
    <source>
        <dbReference type="ARBA" id="ARBA00011738"/>
    </source>
</evidence>
<evidence type="ECO:0000256" key="9">
    <source>
        <dbReference type="ARBA" id="ARBA00022722"/>
    </source>
</evidence>
<protein>
    <recommendedName>
        <fullName evidence="17">Ribonuclease 3</fullName>
        <ecNumber evidence="17">3.1.26.3</ecNumber>
    </recommendedName>
    <alternativeName>
        <fullName evidence="17">Ribonuclease III</fullName>
        <shortName evidence="17">RNase III</shortName>
    </alternativeName>
</protein>
<comment type="caution">
    <text evidence="20">The sequence shown here is derived from an EMBL/GenBank/DDBJ whole genome shotgun (WGS) entry which is preliminary data.</text>
</comment>
<evidence type="ECO:0000256" key="7">
    <source>
        <dbReference type="ARBA" id="ARBA00022664"/>
    </source>
</evidence>
<dbReference type="GO" id="GO:0042802">
    <property type="term" value="F:identical protein binding"/>
    <property type="evidence" value="ECO:0007669"/>
    <property type="project" value="UniProtKB-ARBA"/>
</dbReference>
<dbReference type="EC" id="3.1.26.3" evidence="17"/>
<dbReference type="PANTHER" id="PTHR11207">
    <property type="entry name" value="RIBONUCLEASE III"/>
    <property type="match status" value="1"/>
</dbReference>
<dbReference type="SUPFAM" id="SSF69065">
    <property type="entry name" value="RNase III domain-like"/>
    <property type="match status" value="1"/>
</dbReference>
<dbReference type="EMBL" id="NBTM02000001">
    <property type="protein sequence ID" value="PNL91985.1"/>
    <property type="molecule type" value="Genomic_DNA"/>
</dbReference>